<feature type="chain" id="PRO_5042168734" description="FAD/NAD(P)-binding domain-containing protein" evidence="1">
    <location>
        <begin position="25"/>
        <end position="433"/>
    </location>
</feature>
<evidence type="ECO:0000256" key="1">
    <source>
        <dbReference type="SAM" id="SignalP"/>
    </source>
</evidence>
<sequence length="433" mass="48406">MSFASPAISLALTTCLLLLGVVWQKFCKSPPAWLKGLHTLGHSRNQLLPGTVIPRGTERDISRHSIAGIVTARICADHFERVIIIDPELEDAEKPRTRIMQHHAAHAHRRAVILTIFADGARRLWPEFDAEMKAVGGSRLESIFNMKHTIHYSGIPLLTPYKDYAAGEFPQTWVIRRKSSQKAIHRLFLRHPTTKKIKLVAGTIRGIRASEDRTHHIESVDVCHLDGTKTSFRDAALVVDCTGNRQSGLKWLKAAGFTISNDIHSSYDGNIRYATVCFTVSPELADKLPIPEAQRNTMLAYAYMPHEDVQSSCLALVLTDNNTSTGEKELPRTASEILPFIATFPVYHAPVASWVLEVIELLCEHGNPSFDSIRIADQSSFGTTLYLKAPYLQISLPWAMRRCNSILCMARVCKNNAKCNDDELSSPFRRCIA</sequence>
<gene>
    <name evidence="2" type="ORF">B0H16DRAFT_1480304</name>
</gene>
<dbReference type="EMBL" id="JARKIB010000394">
    <property type="protein sequence ID" value="KAJ7711520.1"/>
    <property type="molecule type" value="Genomic_DNA"/>
</dbReference>
<feature type="signal peptide" evidence="1">
    <location>
        <begin position="1"/>
        <end position="24"/>
    </location>
</feature>
<reference evidence="2" key="1">
    <citation type="submission" date="2023-03" db="EMBL/GenBank/DDBJ databases">
        <title>Massive genome expansion in bonnet fungi (Mycena s.s.) driven by repeated elements and novel gene families across ecological guilds.</title>
        <authorList>
            <consortium name="Lawrence Berkeley National Laboratory"/>
            <person name="Harder C.B."/>
            <person name="Miyauchi S."/>
            <person name="Viragh M."/>
            <person name="Kuo A."/>
            <person name="Thoen E."/>
            <person name="Andreopoulos B."/>
            <person name="Lu D."/>
            <person name="Skrede I."/>
            <person name="Drula E."/>
            <person name="Henrissat B."/>
            <person name="Morin E."/>
            <person name="Kohler A."/>
            <person name="Barry K."/>
            <person name="LaButti K."/>
            <person name="Morin E."/>
            <person name="Salamov A."/>
            <person name="Lipzen A."/>
            <person name="Mereny Z."/>
            <person name="Hegedus B."/>
            <person name="Baldrian P."/>
            <person name="Stursova M."/>
            <person name="Weitz H."/>
            <person name="Taylor A."/>
            <person name="Grigoriev I.V."/>
            <person name="Nagy L.G."/>
            <person name="Martin F."/>
            <person name="Kauserud H."/>
        </authorList>
    </citation>
    <scope>NUCLEOTIDE SEQUENCE</scope>
    <source>
        <strain evidence="2">CBHHK182m</strain>
    </source>
</reference>
<comment type="caution">
    <text evidence="2">The sequence shown here is derived from an EMBL/GenBank/DDBJ whole genome shotgun (WGS) entry which is preliminary data.</text>
</comment>
<organism evidence="2 3">
    <name type="scientific">Mycena metata</name>
    <dbReference type="NCBI Taxonomy" id="1033252"/>
    <lineage>
        <taxon>Eukaryota</taxon>
        <taxon>Fungi</taxon>
        <taxon>Dikarya</taxon>
        <taxon>Basidiomycota</taxon>
        <taxon>Agaricomycotina</taxon>
        <taxon>Agaricomycetes</taxon>
        <taxon>Agaricomycetidae</taxon>
        <taxon>Agaricales</taxon>
        <taxon>Marasmiineae</taxon>
        <taxon>Mycenaceae</taxon>
        <taxon>Mycena</taxon>
    </lineage>
</organism>
<evidence type="ECO:0000313" key="2">
    <source>
        <dbReference type="EMBL" id="KAJ7711520.1"/>
    </source>
</evidence>
<dbReference type="Proteomes" id="UP001215598">
    <property type="component" value="Unassembled WGS sequence"/>
</dbReference>
<keyword evidence="3" id="KW-1185">Reference proteome</keyword>
<keyword evidence="1" id="KW-0732">Signal</keyword>
<dbReference type="AlphaFoldDB" id="A0AAD7H487"/>
<evidence type="ECO:0000313" key="3">
    <source>
        <dbReference type="Proteomes" id="UP001215598"/>
    </source>
</evidence>
<protein>
    <recommendedName>
        <fullName evidence="4">FAD/NAD(P)-binding domain-containing protein</fullName>
    </recommendedName>
</protein>
<evidence type="ECO:0008006" key="4">
    <source>
        <dbReference type="Google" id="ProtNLM"/>
    </source>
</evidence>
<accession>A0AAD7H487</accession>
<name>A0AAD7H487_9AGAR</name>
<proteinExistence type="predicted"/>